<feature type="domain" description="Solute-binding protein family 5" evidence="3">
    <location>
        <begin position="99"/>
        <end position="508"/>
    </location>
</feature>
<dbReference type="PIRSF" id="PIRSF002741">
    <property type="entry name" value="MppA"/>
    <property type="match status" value="1"/>
</dbReference>
<gene>
    <name evidence="4" type="ORF">ABXR19_09385</name>
</gene>
<proteinExistence type="predicted"/>
<dbReference type="PANTHER" id="PTHR30290:SF64">
    <property type="entry name" value="ABC TRANSPORTER PERIPLASMIC BINDING PROTEIN"/>
    <property type="match status" value="1"/>
</dbReference>
<dbReference type="Gene3D" id="3.40.190.10">
    <property type="entry name" value="Periplasmic binding protein-like II"/>
    <property type="match status" value="1"/>
</dbReference>
<keyword evidence="5" id="KW-1185">Reference proteome</keyword>
<dbReference type="PANTHER" id="PTHR30290">
    <property type="entry name" value="PERIPLASMIC BINDING COMPONENT OF ABC TRANSPORTER"/>
    <property type="match status" value="1"/>
</dbReference>
<dbReference type="Proteomes" id="UP001549691">
    <property type="component" value="Unassembled WGS sequence"/>
</dbReference>
<dbReference type="InterPro" id="IPR030678">
    <property type="entry name" value="Peptide/Ni-bd"/>
</dbReference>
<feature type="chain" id="PRO_5047379462" evidence="2">
    <location>
        <begin position="21"/>
        <end position="604"/>
    </location>
</feature>
<dbReference type="Gene3D" id="3.10.105.10">
    <property type="entry name" value="Dipeptide-binding Protein, Domain 3"/>
    <property type="match status" value="1"/>
</dbReference>
<evidence type="ECO:0000256" key="1">
    <source>
        <dbReference type="ARBA" id="ARBA00022729"/>
    </source>
</evidence>
<keyword evidence="1 2" id="KW-0732">Signal</keyword>
<name>A0ABV2TKF6_9RHOO</name>
<dbReference type="SUPFAM" id="SSF53850">
    <property type="entry name" value="Periplasmic binding protein-like II"/>
    <property type="match status" value="1"/>
</dbReference>
<dbReference type="InterPro" id="IPR000914">
    <property type="entry name" value="SBP_5_dom"/>
</dbReference>
<dbReference type="CDD" id="cd08497">
    <property type="entry name" value="MbnE-like"/>
    <property type="match status" value="1"/>
</dbReference>
<comment type="caution">
    <text evidence="4">The sequence shown here is derived from an EMBL/GenBank/DDBJ whole genome shotgun (WGS) entry which is preliminary data.</text>
</comment>
<accession>A0ABV2TKF6</accession>
<protein>
    <submittedName>
        <fullName evidence="4">Extracellular solute-binding protein</fullName>
    </submittedName>
</protein>
<evidence type="ECO:0000259" key="3">
    <source>
        <dbReference type="Pfam" id="PF00496"/>
    </source>
</evidence>
<dbReference type="Pfam" id="PF00496">
    <property type="entry name" value="SBP_bac_5"/>
    <property type="match status" value="1"/>
</dbReference>
<sequence length="604" mass="67795">MYRLLLALLLLPALLPPAWAAHAYAQFGDIKYKPGFQHFEWVNPAAPKGGEITLVAPTTSSQYDKYNPFTLKGTSPPGLGDLVFETLLTGTLDEPTTAYGLLAEDVSVAADKRSATFRLNAKARFQNGSPVLAKDVKYSFERLTSKEAHPGYANMLADVKSATVLSERSIRFDFKQGSAELPLIVGGLPVFSHSWGAGKKFDEVIMDKPIASGPYRIAAETFGRDISYERNPDYWAKDLPVRRGQYNFDHINYRIYSDEVVQTEAFKAGEFDYIQVFIARQWARAYVGPKFDSGEIIKRRLPSRNSSDFQGFLFNTRRDKFKDVRVREALEATMDYEWMNRQLFYGSYTRVQGYFPGGDFEAQGLPGPDELALLKPLRSKLAQAVFTQPVPLPPSTDAPASLRDNLRQARDLLAEAGWTYREGALRNTKGEPFTIEFLETQSQGGSFGRVLTPMFKNLEKLGIQASIRIIDSAIMQKRMDVFDFDILTTRIPGREAPGSELRDRFSSQAAVTEGSSNLAGVKDPAVDALLDKTLAATTRPQLVAALRALDRVLRFGHYSLPQWYSNSFRVAWRSGKFGQPEVMPAYYQPEVWLTASWWALPKKD</sequence>
<evidence type="ECO:0000256" key="2">
    <source>
        <dbReference type="SAM" id="SignalP"/>
    </source>
</evidence>
<organism evidence="4 5">
    <name type="scientific">Uliginosibacterium flavum</name>
    <dbReference type="NCBI Taxonomy" id="1396831"/>
    <lineage>
        <taxon>Bacteria</taxon>
        <taxon>Pseudomonadati</taxon>
        <taxon>Pseudomonadota</taxon>
        <taxon>Betaproteobacteria</taxon>
        <taxon>Rhodocyclales</taxon>
        <taxon>Zoogloeaceae</taxon>
        <taxon>Uliginosibacterium</taxon>
    </lineage>
</organism>
<dbReference type="RefSeq" id="WP_354600863.1">
    <property type="nucleotide sequence ID" value="NZ_JBEWZI010000008.1"/>
</dbReference>
<reference evidence="4 5" key="1">
    <citation type="submission" date="2024-07" db="EMBL/GenBank/DDBJ databases">
        <title>Uliginosibacterium flavum JJ3220;KACC:17644.</title>
        <authorList>
            <person name="Kim M.K."/>
        </authorList>
    </citation>
    <scope>NUCLEOTIDE SEQUENCE [LARGE SCALE GENOMIC DNA]</scope>
    <source>
        <strain evidence="4 5">KACC:17644</strain>
    </source>
</reference>
<dbReference type="InterPro" id="IPR039424">
    <property type="entry name" value="SBP_5"/>
</dbReference>
<evidence type="ECO:0000313" key="4">
    <source>
        <dbReference type="EMBL" id="MET7014401.1"/>
    </source>
</evidence>
<feature type="signal peptide" evidence="2">
    <location>
        <begin position="1"/>
        <end position="20"/>
    </location>
</feature>
<evidence type="ECO:0000313" key="5">
    <source>
        <dbReference type="Proteomes" id="UP001549691"/>
    </source>
</evidence>
<dbReference type="EMBL" id="JBEWZI010000008">
    <property type="protein sequence ID" value="MET7014401.1"/>
    <property type="molecule type" value="Genomic_DNA"/>
</dbReference>